<keyword evidence="3" id="KW-1185">Reference proteome</keyword>
<dbReference type="RefSeq" id="WP_188910076.1">
    <property type="nucleotide sequence ID" value="NZ_BMIQ01000004.1"/>
</dbReference>
<reference evidence="2" key="1">
    <citation type="journal article" date="2014" name="Int. J. Syst. Evol. Microbiol.">
        <title>Complete genome sequence of Corynebacterium casei LMG S-19264T (=DSM 44701T), isolated from a smear-ripened cheese.</title>
        <authorList>
            <consortium name="US DOE Joint Genome Institute (JGI-PGF)"/>
            <person name="Walter F."/>
            <person name="Albersmeier A."/>
            <person name="Kalinowski J."/>
            <person name="Ruckert C."/>
        </authorList>
    </citation>
    <scope>NUCLEOTIDE SEQUENCE</scope>
    <source>
        <strain evidence="2">CGMCC 1.15367</strain>
    </source>
</reference>
<name>A0A917E6R1_9HYPH</name>
<evidence type="ECO:0000313" key="3">
    <source>
        <dbReference type="Proteomes" id="UP000644699"/>
    </source>
</evidence>
<reference evidence="2" key="2">
    <citation type="submission" date="2020-09" db="EMBL/GenBank/DDBJ databases">
        <authorList>
            <person name="Sun Q."/>
            <person name="Zhou Y."/>
        </authorList>
    </citation>
    <scope>NUCLEOTIDE SEQUENCE</scope>
    <source>
        <strain evidence="2">CGMCC 1.15367</strain>
    </source>
</reference>
<dbReference type="PANTHER" id="PTHR48079">
    <property type="entry name" value="PROTEIN YEEZ"/>
    <property type="match status" value="1"/>
</dbReference>
<evidence type="ECO:0000259" key="1">
    <source>
        <dbReference type="Pfam" id="PF01370"/>
    </source>
</evidence>
<feature type="domain" description="NAD-dependent epimerase/dehydratase" evidence="1">
    <location>
        <begin position="3"/>
        <end position="223"/>
    </location>
</feature>
<dbReference type="InterPro" id="IPR036291">
    <property type="entry name" value="NAD(P)-bd_dom_sf"/>
</dbReference>
<protein>
    <submittedName>
        <fullName evidence="2">NAD-dependent epimerase</fullName>
    </submittedName>
</protein>
<dbReference type="Proteomes" id="UP000644699">
    <property type="component" value="Unassembled WGS sequence"/>
</dbReference>
<dbReference type="InterPro" id="IPR001509">
    <property type="entry name" value="Epimerase_deHydtase"/>
</dbReference>
<dbReference type="Gene3D" id="3.40.50.720">
    <property type="entry name" value="NAD(P)-binding Rossmann-like Domain"/>
    <property type="match status" value="1"/>
</dbReference>
<gene>
    <name evidence="2" type="primary">wbpK</name>
    <name evidence="2" type="ORF">GCM10011390_31410</name>
</gene>
<proteinExistence type="predicted"/>
<organism evidence="2 3">
    <name type="scientific">Aureimonas endophytica</name>
    <dbReference type="NCBI Taxonomy" id="2027858"/>
    <lineage>
        <taxon>Bacteria</taxon>
        <taxon>Pseudomonadati</taxon>
        <taxon>Pseudomonadota</taxon>
        <taxon>Alphaproteobacteria</taxon>
        <taxon>Hyphomicrobiales</taxon>
        <taxon>Aurantimonadaceae</taxon>
        <taxon>Aureimonas</taxon>
    </lineage>
</organism>
<dbReference type="AlphaFoldDB" id="A0A917E6R1"/>
<dbReference type="EMBL" id="BMIQ01000004">
    <property type="protein sequence ID" value="GGE10083.1"/>
    <property type="molecule type" value="Genomic_DNA"/>
</dbReference>
<comment type="caution">
    <text evidence="2">The sequence shown here is derived from an EMBL/GenBank/DDBJ whole genome shotgun (WGS) entry which is preliminary data.</text>
</comment>
<dbReference type="GO" id="GO:0004029">
    <property type="term" value="F:aldehyde dehydrogenase (NAD+) activity"/>
    <property type="evidence" value="ECO:0007669"/>
    <property type="project" value="TreeGrafter"/>
</dbReference>
<evidence type="ECO:0000313" key="2">
    <source>
        <dbReference type="EMBL" id="GGE10083.1"/>
    </source>
</evidence>
<dbReference type="Pfam" id="PF01370">
    <property type="entry name" value="Epimerase"/>
    <property type="match status" value="1"/>
</dbReference>
<sequence>MRVLVSGAGGFVGRHLVPRLRAAGHDVVALRRGAAGGDSVSETFAGPADLAALDDFPAFPEGIEAIIHLGALNPQRGDPRRRDLAALRHANVAGTAALARRARREGVSRMILLGSASVHEAKGTPAREDDPLRPQSPYAISKAEAESSFRAGFGPSGTILRPAAVFGPGCNNAVAALARLAATPLPLPLGGLARPRSLVSVDSLADVVALCLASDAALGETFLVADDAPLTPADIVSIIRHGHRKGPRILPAPRALAGLAARLAGRGDTWRRGRLGLVLDTGHVRSVLGWVPGNARDALRLMVAEGRF</sequence>
<dbReference type="SUPFAM" id="SSF51735">
    <property type="entry name" value="NAD(P)-binding Rossmann-fold domains"/>
    <property type="match status" value="1"/>
</dbReference>
<dbReference type="PANTHER" id="PTHR48079:SF6">
    <property type="entry name" value="NAD(P)-BINDING DOMAIN-CONTAINING PROTEIN-RELATED"/>
    <property type="match status" value="1"/>
</dbReference>
<dbReference type="GO" id="GO:0005737">
    <property type="term" value="C:cytoplasm"/>
    <property type="evidence" value="ECO:0007669"/>
    <property type="project" value="TreeGrafter"/>
</dbReference>
<dbReference type="InterPro" id="IPR051783">
    <property type="entry name" value="NAD(P)-dependent_oxidoreduct"/>
</dbReference>
<accession>A0A917E6R1</accession>